<dbReference type="InterPro" id="IPR005227">
    <property type="entry name" value="YqgF"/>
</dbReference>
<dbReference type="NCBIfam" id="TIGR00250">
    <property type="entry name" value="RNAse_H_YqgF"/>
    <property type="match status" value="1"/>
</dbReference>
<feature type="domain" description="YqgF/RNase H-like" evidence="6">
    <location>
        <begin position="2"/>
        <end position="102"/>
    </location>
</feature>
<dbReference type="InterPro" id="IPR006641">
    <property type="entry name" value="YqgF/RNaseH-like_dom"/>
</dbReference>
<dbReference type="GO" id="GO:0004518">
    <property type="term" value="F:nuclease activity"/>
    <property type="evidence" value="ECO:0007669"/>
    <property type="project" value="UniProtKB-KW"/>
</dbReference>
<evidence type="ECO:0000256" key="5">
    <source>
        <dbReference type="HAMAP-Rule" id="MF_00651"/>
    </source>
</evidence>
<dbReference type="STRING" id="320771.Cflav_PD6321"/>
<dbReference type="CDD" id="cd16964">
    <property type="entry name" value="YqgF"/>
    <property type="match status" value="1"/>
</dbReference>
<dbReference type="GO" id="GO:0000967">
    <property type="term" value="P:rRNA 5'-end processing"/>
    <property type="evidence" value="ECO:0007669"/>
    <property type="project" value="UniProtKB-UniRule"/>
</dbReference>
<evidence type="ECO:0000256" key="4">
    <source>
        <dbReference type="ARBA" id="ARBA00022801"/>
    </source>
</evidence>
<accession>B9XDA0</accession>
<dbReference type="InterPro" id="IPR012337">
    <property type="entry name" value="RNaseH-like_sf"/>
</dbReference>
<evidence type="ECO:0000256" key="3">
    <source>
        <dbReference type="ARBA" id="ARBA00022722"/>
    </source>
</evidence>
<keyword evidence="1 5" id="KW-0963">Cytoplasm</keyword>
<reference evidence="7 8" key="1">
    <citation type="journal article" date="2011" name="J. Bacteriol.">
        <title>Genome sequence of 'Pedosphaera parvula' Ellin514, an aerobic Verrucomicrobial isolate from pasture soil.</title>
        <authorList>
            <person name="Kant R."/>
            <person name="van Passel M.W."/>
            <person name="Sangwan P."/>
            <person name="Palva A."/>
            <person name="Lucas S."/>
            <person name="Copeland A."/>
            <person name="Lapidus A."/>
            <person name="Glavina Del Rio T."/>
            <person name="Dalin E."/>
            <person name="Tice H."/>
            <person name="Bruce D."/>
            <person name="Goodwin L."/>
            <person name="Pitluck S."/>
            <person name="Chertkov O."/>
            <person name="Larimer F.W."/>
            <person name="Land M.L."/>
            <person name="Hauser L."/>
            <person name="Brettin T.S."/>
            <person name="Detter J.C."/>
            <person name="Han S."/>
            <person name="de Vos W.M."/>
            <person name="Janssen P.H."/>
            <person name="Smidt H."/>
        </authorList>
    </citation>
    <scope>NUCLEOTIDE SEQUENCE [LARGE SCALE GENOMIC DNA]</scope>
    <source>
        <strain evidence="7 8">Ellin514</strain>
    </source>
</reference>
<dbReference type="EC" id="3.1.-.-" evidence="5"/>
<dbReference type="SUPFAM" id="SSF53098">
    <property type="entry name" value="Ribonuclease H-like"/>
    <property type="match status" value="1"/>
</dbReference>
<protein>
    <recommendedName>
        <fullName evidence="5">Putative pre-16S rRNA nuclease</fullName>
        <ecNumber evidence="5">3.1.-.-</ecNumber>
    </recommendedName>
</protein>
<sequence length="138" mass="15465">MPRILAIDHGTKRIGLAISDELGVIAQPLEFVLAEPFANFLVRLKQLIQEKQVEMLLVGMPRNMDGSYGPAALKVQEFVTVLKDSVAIPIKTWDERLTSAQANRFLIQADVRRDKRKEKVDKTAAAILLQSYLDSFAT</sequence>
<dbReference type="GO" id="GO:0016788">
    <property type="term" value="F:hydrolase activity, acting on ester bonds"/>
    <property type="evidence" value="ECO:0007669"/>
    <property type="project" value="UniProtKB-UniRule"/>
</dbReference>
<dbReference type="GO" id="GO:0005829">
    <property type="term" value="C:cytosol"/>
    <property type="evidence" value="ECO:0007669"/>
    <property type="project" value="TreeGrafter"/>
</dbReference>
<comment type="function">
    <text evidence="5">Could be a nuclease involved in processing of the 5'-end of pre-16S rRNA.</text>
</comment>
<comment type="subcellular location">
    <subcellularLocation>
        <location evidence="5">Cytoplasm</location>
    </subcellularLocation>
</comment>
<dbReference type="EMBL" id="ABOX02000006">
    <property type="protein sequence ID" value="EEF62046.1"/>
    <property type="molecule type" value="Genomic_DNA"/>
</dbReference>
<keyword evidence="3 5" id="KW-0540">Nuclease</keyword>
<dbReference type="RefSeq" id="WP_007413798.1">
    <property type="nucleotide sequence ID" value="NZ_ABOX02000006.1"/>
</dbReference>
<organism evidence="7 8">
    <name type="scientific">Pedosphaera parvula (strain Ellin514)</name>
    <dbReference type="NCBI Taxonomy" id="320771"/>
    <lineage>
        <taxon>Bacteria</taxon>
        <taxon>Pseudomonadati</taxon>
        <taxon>Verrucomicrobiota</taxon>
        <taxon>Pedosphaerae</taxon>
        <taxon>Pedosphaerales</taxon>
        <taxon>Pedosphaeraceae</taxon>
        <taxon>Pedosphaera</taxon>
    </lineage>
</organism>
<dbReference type="Pfam" id="PF03652">
    <property type="entry name" value="RuvX"/>
    <property type="match status" value="1"/>
</dbReference>
<evidence type="ECO:0000313" key="8">
    <source>
        <dbReference type="Proteomes" id="UP000003688"/>
    </source>
</evidence>
<dbReference type="HAMAP" id="MF_00651">
    <property type="entry name" value="Nuclease_YqgF"/>
    <property type="match status" value="1"/>
</dbReference>
<dbReference type="Proteomes" id="UP000003688">
    <property type="component" value="Unassembled WGS sequence"/>
</dbReference>
<evidence type="ECO:0000256" key="1">
    <source>
        <dbReference type="ARBA" id="ARBA00022490"/>
    </source>
</evidence>
<evidence type="ECO:0000256" key="2">
    <source>
        <dbReference type="ARBA" id="ARBA00022517"/>
    </source>
</evidence>
<dbReference type="PANTHER" id="PTHR33317">
    <property type="entry name" value="POLYNUCLEOTIDYL TRANSFERASE, RIBONUCLEASE H-LIKE SUPERFAMILY PROTEIN"/>
    <property type="match status" value="1"/>
</dbReference>
<keyword evidence="2 5" id="KW-0690">Ribosome biogenesis</keyword>
<keyword evidence="4 5" id="KW-0378">Hydrolase</keyword>
<gene>
    <name evidence="7" type="ORF">Cflav_PD6321</name>
</gene>
<dbReference type="AlphaFoldDB" id="B9XDA0"/>
<keyword evidence="8" id="KW-1185">Reference proteome</keyword>
<dbReference type="PANTHER" id="PTHR33317:SF4">
    <property type="entry name" value="POLYNUCLEOTIDYL TRANSFERASE, RIBONUCLEASE H-LIKE SUPERFAMILY PROTEIN"/>
    <property type="match status" value="1"/>
</dbReference>
<dbReference type="OrthoDB" id="9796140at2"/>
<dbReference type="Gene3D" id="3.30.420.140">
    <property type="entry name" value="YqgF/RNase H-like domain"/>
    <property type="match status" value="1"/>
</dbReference>
<evidence type="ECO:0000313" key="7">
    <source>
        <dbReference type="EMBL" id="EEF62046.1"/>
    </source>
</evidence>
<proteinExistence type="inferred from homology"/>
<evidence type="ECO:0000259" key="6">
    <source>
        <dbReference type="SMART" id="SM00732"/>
    </source>
</evidence>
<dbReference type="SMART" id="SM00732">
    <property type="entry name" value="YqgFc"/>
    <property type="match status" value="1"/>
</dbReference>
<comment type="similarity">
    <text evidence="5">Belongs to the YqgF HJR family.</text>
</comment>
<name>B9XDA0_PEDPL</name>
<comment type="caution">
    <text evidence="7">The sequence shown here is derived from an EMBL/GenBank/DDBJ whole genome shotgun (WGS) entry which is preliminary data.</text>
</comment>
<dbReference type="InterPro" id="IPR037027">
    <property type="entry name" value="YqgF/RNaseH-like_dom_sf"/>
</dbReference>